<dbReference type="AlphaFoldDB" id="A0A8J8T1H7"/>
<dbReference type="Gene3D" id="1.25.40.540">
    <property type="entry name" value="TAP42-like family"/>
    <property type="match status" value="1"/>
</dbReference>
<feature type="compositionally biased region" description="Basic and acidic residues" evidence="1">
    <location>
        <begin position="353"/>
        <end position="364"/>
    </location>
</feature>
<proteinExistence type="predicted"/>
<accession>A0A8J8T1H7</accession>
<protein>
    <submittedName>
        <fullName evidence="2">Uncharacterized protein</fullName>
    </submittedName>
</protein>
<evidence type="ECO:0000313" key="2">
    <source>
        <dbReference type="EMBL" id="TNV78425.1"/>
    </source>
</evidence>
<dbReference type="OrthoDB" id="10261753at2759"/>
<dbReference type="GO" id="GO:0009966">
    <property type="term" value="P:regulation of signal transduction"/>
    <property type="evidence" value="ECO:0007669"/>
    <property type="project" value="InterPro"/>
</dbReference>
<dbReference type="InterPro" id="IPR007304">
    <property type="entry name" value="TAP46-like"/>
</dbReference>
<evidence type="ECO:0000256" key="1">
    <source>
        <dbReference type="SAM" id="MobiDB-lite"/>
    </source>
</evidence>
<sequence>MEGSTSTLSQHEKDELQDQWEGIPILDRFHTLEKQVIGFENYINCEDKFYNQTLEKLRLLVVEIQREGLFSDNEEIKELETDHLRLLLVPYYEADVLYRVMEGRRDKVKLSQTFYLEYLKLMNHYGMLDKDQKTKWRMLAKEAYAEAEGDDKGTQLAKPGQTYGPINFDHFMNRNDKIALARRKKDIEMQLDMLKEYKDEDMKRQYYMNMLNHSVVRTFEQLSLIFQEMKLLEHQMTLPRDEKNMPYQDNSDYKPKSLKVVQIPKRDDAPYLLTPQQKAELYAQQIQNSDGSVTFDPTNPDAFQKLYVQKDTIEQRVGLRDQYKNQVFKPGHILPTMSIEELAEREMADALDRQARDQEMRQQRDEEDPDSEEVMERERMKTMASENWKDWNPKGAGNTKRM</sequence>
<evidence type="ECO:0000313" key="3">
    <source>
        <dbReference type="Proteomes" id="UP000785679"/>
    </source>
</evidence>
<organism evidence="2 3">
    <name type="scientific">Halteria grandinella</name>
    <dbReference type="NCBI Taxonomy" id="5974"/>
    <lineage>
        <taxon>Eukaryota</taxon>
        <taxon>Sar</taxon>
        <taxon>Alveolata</taxon>
        <taxon>Ciliophora</taxon>
        <taxon>Intramacronucleata</taxon>
        <taxon>Spirotrichea</taxon>
        <taxon>Stichotrichia</taxon>
        <taxon>Sporadotrichida</taxon>
        <taxon>Halteriidae</taxon>
        <taxon>Halteria</taxon>
    </lineage>
</organism>
<dbReference type="InterPro" id="IPR038511">
    <property type="entry name" value="TAP42/TAP46-like_sf"/>
</dbReference>
<comment type="caution">
    <text evidence="2">The sequence shown here is derived from an EMBL/GenBank/DDBJ whole genome shotgun (WGS) entry which is preliminary data.</text>
</comment>
<reference evidence="2" key="1">
    <citation type="submission" date="2019-06" db="EMBL/GenBank/DDBJ databases">
        <authorList>
            <person name="Zheng W."/>
        </authorList>
    </citation>
    <scope>NUCLEOTIDE SEQUENCE</scope>
    <source>
        <strain evidence="2">QDHG01</strain>
    </source>
</reference>
<dbReference type="Proteomes" id="UP000785679">
    <property type="component" value="Unassembled WGS sequence"/>
</dbReference>
<dbReference type="GO" id="GO:0005829">
    <property type="term" value="C:cytosol"/>
    <property type="evidence" value="ECO:0007669"/>
    <property type="project" value="TreeGrafter"/>
</dbReference>
<dbReference type="GO" id="GO:0051721">
    <property type="term" value="F:protein phosphatase 2A binding"/>
    <property type="evidence" value="ECO:0007669"/>
    <property type="project" value="TreeGrafter"/>
</dbReference>
<feature type="compositionally biased region" description="Basic and acidic residues" evidence="1">
    <location>
        <begin position="374"/>
        <end position="392"/>
    </location>
</feature>
<feature type="region of interest" description="Disordered" evidence="1">
    <location>
        <begin position="353"/>
        <end position="402"/>
    </location>
</feature>
<gene>
    <name evidence="2" type="ORF">FGO68_gene12626</name>
</gene>
<dbReference type="EMBL" id="RRYP01010368">
    <property type="protein sequence ID" value="TNV78425.1"/>
    <property type="molecule type" value="Genomic_DNA"/>
</dbReference>
<dbReference type="PANTHER" id="PTHR10933:SF9">
    <property type="entry name" value="IMMUNOGLOBULIN-BINDING PROTEIN 1"/>
    <property type="match status" value="1"/>
</dbReference>
<name>A0A8J8T1H7_HALGN</name>
<keyword evidence="3" id="KW-1185">Reference proteome</keyword>
<dbReference type="GO" id="GO:0035303">
    <property type="term" value="P:regulation of dephosphorylation"/>
    <property type="evidence" value="ECO:0007669"/>
    <property type="project" value="TreeGrafter"/>
</dbReference>
<dbReference type="PANTHER" id="PTHR10933">
    <property type="entry name" value="IMMUNOGLOBULIN-BINDING PROTEIN 1"/>
    <property type="match status" value="1"/>
</dbReference>
<dbReference type="Pfam" id="PF04177">
    <property type="entry name" value="TAP42"/>
    <property type="match status" value="1"/>
</dbReference>